<evidence type="ECO:0000313" key="2">
    <source>
        <dbReference type="EMBL" id="OWY28811.1"/>
    </source>
</evidence>
<organism evidence="2 3">
    <name type="scientific">Herbaspirillum robiniae</name>
    <dbReference type="NCBI Taxonomy" id="2014887"/>
    <lineage>
        <taxon>Bacteria</taxon>
        <taxon>Pseudomonadati</taxon>
        <taxon>Pseudomonadota</taxon>
        <taxon>Betaproteobacteria</taxon>
        <taxon>Burkholderiales</taxon>
        <taxon>Oxalobacteraceae</taxon>
        <taxon>Herbaspirillum</taxon>
    </lineage>
</organism>
<reference evidence="2 3" key="1">
    <citation type="submission" date="2017-06" db="EMBL/GenBank/DDBJ databases">
        <title>Herbaspirillum phytohormonus sp. nov., isolated from the root nodule of Robinia pseudoacacia in lead-zinc mine.</title>
        <authorList>
            <person name="Fan M."/>
            <person name="Lin Y."/>
        </authorList>
    </citation>
    <scope>NUCLEOTIDE SEQUENCE [LARGE SCALE GENOMIC DNA]</scope>
    <source>
        <strain evidence="2 3">HZ10</strain>
    </source>
</reference>
<dbReference type="AlphaFoldDB" id="A0A246WQZ2"/>
<evidence type="ECO:0000256" key="1">
    <source>
        <dbReference type="SAM" id="MobiDB-lite"/>
    </source>
</evidence>
<proteinExistence type="predicted"/>
<accession>A0A246WQZ2</accession>
<comment type="caution">
    <text evidence="2">The sequence shown here is derived from an EMBL/GenBank/DDBJ whole genome shotgun (WGS) entry which is preliminary data.</text>
</comment>
<feature type="compositionally biased region" description="Basic and acidic residues" evidence="1">
    <location>
        <begin position="80"/>
        <end position="99"/>
    </location>
</feature>
<evidence type="ECO:0000313" key="3">
    <source>
        <dbReference type="Proteomes" id="UP000197596"/>
    </source>
</evidence>
<name>A0A246WQZ2_9BURK</name>
<dbReference type="Proteomes" id="UP000197596">
    <property type="component" value="Unassembled WGS sequence"/>
</dbReference>
<dbReference type="EMBL" id="NJGU01000006">
    <property type="protein sequence ID" value="OWY28811.1"/>
    <property type="molecule type" value="Genomic_DNA"/>
</dbReference>
<protein>
    <submittedName>
        <fullName evidence="2">Uncharacterized protein</fullName>
    </submittedName>
</protein>
<feature type="region of interest" description="Disordered" evidence="1">
    <location>
        <begin position="78"/>
        <end position="99"/>
    </location>
</feature>
<gene>
    <name evidence="2" type="ORF">CEJ42_12610</name>
</gene>
<sequence>MLSIMVALSCLVVAGCEKGSVDGPKSENYFSQHSDEAELVAGTCRNMESAELSRMSPSERLAWEETVQGVNCRNAVQARSDSKYSDYQRRMREEAKKYQ</sequence>